<sequence length="92" mass="9238">MYEDAAPRRVKSSWLPSPSALSVYGLLLAGIVALVGVSVPSSSLLRQVSPVALVTGANPVDVPSLALSGGLLAVGVAAIALGLSLLFARVSR</sequence>
<keyword evidence="1" id="KW-0472">Membrane</keyword>
<evidence type="ECO:0000313" key="3">
    <source>
        <dbReference type="Proteomes" id="UP000428325"/>
    </source>
</evidence>
<proteinExistence type="predicted"/>
<feature type="transmembrane region" description="Helical" evidence="1">
    <location>
        <begin position="65"/>
        <end position="88"/>
    </location>
</feature>
<dbReference type="EMBL" id="CP034345">
    <property type="protein sequence ID" value="QGX95660.1"/>
    <property type="molecule type" value="Genomic_DNA"/>
</dbReference>
<dbReference type="RefSeq" id="WP_157690120.1">
    <property type="nucleotide sequence ID" value="NZ_CP034345.1"/>
</dbReference>
<dbReference type="AlphaFoldDB" id="A0A6B9FF45"/>
<keyword evidence="1" id="KW-1133">Transmembrane helix</keyword>
<keyword evidence="3" id="KW-1185">Reference proteome</keyword>
<gene>
    <name evidence="2" type="ORF">EI982_13095</name>
</gene>
<reference evidence="2 3" key="1">
    <citation type="submission" date="2018-12" db="EMBL/GenBank/DDBJ databases">
        <title>Complete genome sequence of Haloplanus rallus MBLA0036.</title>
        <authorList>
            <person name="Nam Y.-d."/>
            <person name="Kang J."/>
            <person name="Chung W.-H."/>
            <person name="Park Y.S."/>
        </authorList>
    </citation>
    <scope>NUCLEOTIDE SEQUENCE [LARGE SCALE GENOMIC DNA]</scope>
    <source>
        <strain evidence="2 3">MBLA0036</strain>
    </source>
</reference>
<dbReference type="KEGG" id="hra:EI982_13095"/>
<keyword evidence="1" id="KW-0812">Transmembrane</keyword>
<evidence type="ECO:0000313" key="2">
    <source>
        <dbReference type="EMBL" id="QGX95660.1"/>
    </source>
</evidence>
<organism evidence="2 3">
    <name type="scientific">Haloplanus rallus</name>
    <dbReference type="NCBI Taxonomy" id="1816183"/>
    <lineage>
        <taxon>Archaea</taxon>
        <taxon>Methanobacteriati</taxon>
        <taxon>Methanobacteriota</taxon>
        <taxon>Stenosarchaea group</taxon>
        <taxon>Halobacteria</taxon>
        <taxon>Halobacteriales</taxon>
        <taxon>Haloferacaceae</taxon>
        <taxon>Haloplanus</taxon>
    </lineage>
</organism>
<feature type="transmembrane region" description="Helical" evidence="1">
    <location>
        <begin position="21"/>
        <end position="45"/>
    </location>
</feature>
<protein>
    <submittedName>
        <fullName evidence="2">Uncharacterized protein</fullName>
    </submittedName>
</protein>
<accession>A0A6B9FF45</accession>
<dbReference type="Proteomes" id="UP000428325">
    <property type="component" value="Chromosome"/>
</dbReference>
<name>A0A6B9FF45_9EURY</name>
<evidence type="ECO:0000256" key="1">
    <source>
        <dbReference type="SAM" id="Phobius"/>
    </source>
</evidence>
<dbReference type="GeneID" id="99246987"/>